<keyword evidence="1" id="KW-0812">Transmembrane</keyword>
<keyword evidence="1" id="KW-0472">Membrane</keyword>
<sequence>MLLVEATIETAVIICIICGIASFVGFLVDKKAQKKIDYEQEKVRLDG</sequence>
<accession>A0ABW5C4X2</accession>
<name>A0ABW5C4X2_9BACI</name>
<protein>
    <submittedName>
        <fullName evidence="2">Uncharacterized protein</fullName>
    </submittedName>
</protein>
<organism evidence="2 3">
    <name type="scientific">Metabacillus endolithicus</name>
    <dbReference type="NCBI Taxonomy" id="1535204"/>
    <lineage>
        <taxon>Bacteria</taxon>
        <taxon>Bacillati</taxon>
        <taxon>Bacillota</taxon>
        <taxon>Bacilli</taxon>
        <taxon>Bacillales</taxon>
        <taxon>Bacillaceae</taxon>
        <taxon>Metabacillus</taxon>
    </lineage>
</organism>
<evidence type="ECO:0000256" key="1">
    <source>
        <dbReference type="SAM" id="Phobius"/>
    </source>
</evidence>
<evidence type="ECO:0000313" key="2">
    <source>
        <dbReference type="EMBL" id="MFD2216856.1"/>
    </source>
</evidence>
<reference evidence="3" key="1">
    <citation type="journal article" date="2019" name="Int. J. Syst. Evol. Microbiol.">
        <title>The Global Catalogue of Microorganisms (GCM) 10K type strain sequencing project: providing services to taxonomists for standard genome sequencing and annotation.</title>
        <authorList>
            <consortium name="The Broad Institute Genomics Platform"/>
            <consortium name="The Broad Institute Genome Sequencing Center for Infectious Disease"/>
            <person name="Wu L."/>
            <person name="Ma J."/>
        </authorList>
    </citation>
    <scope>NUCLEOTIDE SEQUENCE [LARGE SCALE GENOMIC DNA]</scope>
    <source>
        <strain evidence="3">CGMCC 1.15474</strain>
    </source>
</reference>
<dbReference type="Proteomes" id="UP001597318">
    <property type="component" value="Unassembled WGS sequence"/>
</dbReference>
<proteinExistence type="predicted"/>
<keyword evidence="1" id="KW-1133">Transmembrane helix</keyword>
<comment type="caution">
    <text evidence="2">The sequence shown here is derived from an EMBL/GenBank/DDBJ whole genome shotgun (WGS) entry which is preliminary data.</text>
</comment>
<feature type="transmembrane region" description="Helical" evidence="1">
    <location>
        <begin position="6"/>
        <end position="28"/>
    </location>
</feature>
<gene>
    <name evidence="2" type="ORF">ACFSKK_24610</name>
</gene>
<dbReference type="EMBL" id="JBHUIK010000009">
    <property type="protein sequence ID" value="MFD2216856.1"/>
    <property type="molecule type" value="Genomic_DNA"/>
</dbReference>
<dbReference type="RefSeq" id="WP_247343155.1">
    <property type="nucleotide sequence ID" value="NZ_CP095550.1"/>
</dbReference>
<keyword evidence="3" id="KW-1185">Reference proteome</keyword>
<evidence type="ECO:0000313" key="3">
    <source>
        <dbReference type="Proteomes" id="UP001597318"/>
    </source>
</evidence>